<sequence length="395" mass="42782">MIIKPRIRGFICTTAHPTGCAAHVQEQIDGTSPLANAPRKVLVVGASGGYGLASRVVTAFGGGAGTLGVSFEKAPTERKTGSAGWYNNRAFEGAAHARGLYARTFDGDAFSDAMKSRVVEEIRSSLGEIDLLVYSLAAPVRQHPRTGEVYRSQIKPLGQIFHVKSLNVDKAEVSEVHLEPATAEETAATVAVMGGEDWEFWIEALREAGVLAQGFKTVAYNYIGSELTWPIYWNATLGKAKEDLDRARASIAGKLDDIEGEAQVAVLKAVVSQASAAIPVVPLYISVLFKVMKEAGNHECILEHVQRLFSQQLYGTGVRNIDDVGRIRVDDWELSAAVQDEVKRRWPLVSTENLEQLADLAGYRSDFLKIFGFGLEGVDYEADVDPLVAGIASES</sequence>
<keyword evidence="7" id="KW-0520">NAD</keyword>
<organism evidence="13">
    <name type="scientific">marine metagenome</name>
    <dbReference type="NCBI Taxonomy" id="408172"/>
    <lineage>
        <taxon>unclassified sequences</taxon>
        <taxon>metagenomes</taxon>
        <taxon>ecological metagenomes</taxon>
    </lineage>
</organism>
<dbReference type="PANTHER" id="PTHR37480">
    <property type="entry name" value="ENOYL-[ACYL-CARRIER-PROTEIN] REDUCTASE [NADH]"/>
    <property type="match status" value="1"/>
</dbReference>
<dbReference type="GO" id="GO:0050343">
    <property type="term" value="F:trans-2-enoyl-CoA reductase (NADH) activity"/>
    <property type="evidence" value="ECO:0007669"/>
    <property type="project" value="UniProtKB-EC"/>
</dbReference>
<evidence type="ECO:0000313" key="13">
    <source>
        <dbReference type="EMBL" id="SVA07044.1"/>
    </source>
</evidence>
<gene>
    <name evidence="13" type="ORF">METZ01_LOCUS59898</name>
</gene>
<accession>A0A381SUG2</accession>
<comment type="subunit">
    <text evidence="2">Monomer.</text>
</comment>
<feature type="domain" description="Trans-2-enoyl-CoA reductase-like NAD(P)H binding" evidence="12">
    <location>
        <begin position="2"/>
        <end position="77"/>
    </location>
</feature>
<keyword evidence="5" id="KW-0276">Fatty acid metabolism</keyword>
<dbReference type="PANTHER" id="PTHR37480:SF1">
    <property type="entry name" value="ENOYL-[ACYL-CARRIER-PROTEIN] REDUCTASE [NADH]"/>
    <property type="match status" value="1"/>
</dbReference>
<evidence type="ECO:0000256" key="5">
    <source>
        <dbReference type="ARBA" id="ARBA00022832"/>
    </source>
</evidence>
<evidence type="ECO:0000259" key="11">
    <source>
        <dbReference type="Pfam" id="PF12241"/>
    </source>
</evidence>
<feature type="domain" description="Enoyl reductase FAD binding" evidence="10">
    <location>
        <begin position="321"/>
        <end position="384"/>
    </location>
</feature>
<dbReference type="Pfam" id="PF12241">
    <property type="entry name" value="Enoyl_reductase"/>
    <property type="match status" value="1"/>
</dbReference>
<keyword evidence="4" id="KW-0444">Lipid biosynthesis</keyword>
<dbReference type="InterPro" id="IPR024906">
    <property type="entry name" value="Eno_Rdtase_FAD-bd_dom"/>
</dbReference>
<protein>
    <recommendedName>
        <fullName evidence="3">trans-2-enoyl-CoA reductase (NAD(+))</fullName>
        <ecNumber evidence="3">1.3.1.44</ecNumber>
    </recommendedName>
</protein>
<reference evidence="13" key="1">
    <citation type="submission" date="2018-05" db="EMBL/GenBank/DDBJ databases">
        <authorList>
            <person name="Lanie J.A."/>
            <person name="Ng W.-L."/>
            <person name="Kazmierczak K.M."/>
            <person name="Andrzejewski T.M."/>
            <person name="Davidsen T.M."/>
            <person name="Wayne K.J."/>
            <person name="Tettelin H."/>
            <person name="Glass J.I."/>
            <person name="Rusch D."/>
            <person name="Podicherti R."/>
            <person name="Tsui H.-C.T."/>
            <person name="Winkler M.E."/>
        </authorList>
    </citation>
    <scope>NUCLEOTIDE SEQUENCE</scope>
</reference>
<dbReference type="NCBIfam" id="NF010177">
    <property type="entry name" value="PRK13656.1"/>
    <property type="match status" value="1"/>
</dbReference>
<evidence type="ECO:0000259" key="12">
    <source>
        <dbReference type="Pfam" id="PF12242"/>
    </source>
</evidence>
<evidence type="ECO:0000256" key="2">
    <source>
        <dbReference type="ARBA" id="ARBA00011245"/>
    </source>
</evidence>
<dbReference type="InterPro" id="IPR050048">
    <property type="entry name" value="FabV-like_NADH_b"/>
</dbReference>
<proteinExistence type="inferred from homology"/>
<dbReference type="GO" id="GO:0004318">
    <property type="term" value="F:enoyl-[acyl-carrier-protein] reductase (NADH) activity"/>
    <property type="evidence" value="ECO:0007669"/>
    <property type="project" value="TreeGrafter"/>
</dbReference>
<keyword evidence="8" id="KW-0443">Lipid metabolism</keyword>
<dbReference type="NCBIfam" id="NF043048">
    <property type="entry name" value="EnoyACPredFabV"/>
    <property type="match status" value="1"/>
</dbReference>
<evidence type="ECO:0000256" key="9">
    <source>
        <dbReference type="ARBA" id="ARBA00023160"/>
    </source>
</evidence>
<dbReference type="Pfam" id="PF07055">
    <property type="entry name" value="Eno-Rase_FAD_bd"/>
    <property type="match status" value="1"/>
</dbReference>
<evidence type="ECO:0000256" key="3">
    <source>
        <dbReference type="ARBA" id="ARBA00011983"/>
    </source>
</evidence>
<dbReference type="EC" id="1.3.1.44" evidence="3"/>
<evidence type="ECO:0000256" key="6">
    <source>
        <dbReference type="ARBA" id="ARBA00023002"/>
    </source>
</evidence>
<evidence type="ECO:0000259" key="10">
    <source>
        <dbReference type="Pfam" id="PF07055"/>
    </source>
</evidence>
<dbReference type="GO" id="GO:0051287">
    <property type="term" value="F:NAD binding"/>
    <property type="evidence" value="ECO:0007669"/>
    <property type="project" value="TreeGrafter"/>
</dbReference>
<evidence type="ECO:0000256" key="1">
    <source>
        <dbReference type="ARBA" id="ARBA00005189"/>
    </source>
</evidence>
<dbReference type="InterPro" id="IPR010758">
    <property type="entry name" value="Trans-2-enoyl-CoA_reductase"/>
</dbReference>
<comment type="pathway">
    <text evidence="1">Lipid metabolism.</text>
</comment>
<name>A0A381SUG2_9ZZZZ</name>
<dbReference type="InterPro" id="IPR024910">
    <property type="entry name" value="Enoyl-CoA_Rdtase_cat_dom"/>
</dbReference>
<evidence type="ECO:0000256" key="4">
    <source>
        <dbReference type="ARBA" id="ARBA00022516"/>
    </source>
</evidence>
<evidence type="ECO:0000256" key="7">
    <source>
        <dbReference type="ARBA" id="ARBA00023027"/>
    </source>
</evidence>
<evidence type="ECO:0000256" key="8">
    <source>
        <dbReference type="ARBA" id="ARBA00023098"/>
    </source>
</evidence>
<keyword evidence="6" id="KW-0560">Oxidoreductase</keyword>
<dbReference type="GO" id="GO:0006633">
    <property type="term" value="P:fatty acid biosynthetic process"/>
    <property type="evidence" value="ECO:0007669"/>
    <property type="project" value="UniProtKB-KW"/>
</dbReference>
<dbReference type="EMBL" id="UINC01003519">
    <property type="protein sequence ID" value="SVA07044.1"/>
    <property type="molecule type" value="Genomic_DNA"/>
</dbReference>
<dbReference type="Pfam" id="PF12242">
    <property type="entry name" value="Eno-Rase_NADH_b"/>
    <property type="match status" value="1"/>
</dbReference>
<keyword evidence="9" id="KW-0275">Fatty acid biosynthesis</keyword>
<dbReference type="AlphaFoldDB" id="A0A381SUG2"/>
<feature type="domain" description="Trans-2-enoyl-CoA reductase catalytic" evidence="11">
    <location>
        <begin position="79"/>
        <end position="314"/>
    </location>
</feature>
<dbReference type="Gene3D" id="3.40.50.720">
    <property type="entry name" value="NAD(P)-binding Rossmann-like Domain"/>
    <property type="match status" value="1"/>
</dbReference>
<dbReference type="HAMAP" id="MF_01838">
    <property type="entry name" value="FabV_reductase"/>
    <property type="match status" value="1"/>
</dbReference>